<name>A0A0K2VL69_LEPSM</name>
<dbReference type="EMBL" id="HACA01033837">
    <property type="protein sequence ID" value="CDW51199.1"/>
    <property type="molecule type" value="Transcribed_RNA"/>
</dbReference>
<feature type="non-terminal residue" evidence="1">
    <location>
        <position position="1"/>
    </location>
</feature>
<sequence>NVVRLRRCLSFKGCKIVVCLKNLNFDIYLDSNLPLLKCTCC</sequence>
<dbReference type="AlphaFoldDB" id="A0A0K2VL69"/>
<organism evidence="1">
    <name type="scientific">Lepeophtheirus salmonis</name>
    <name type="common">Salmon louse</name>
    <name type="synonym">Caligus salmonis</name>
    <dbReference type="NCBI Taxonomy" id="72036"/>
    <lineage>
        <taxon>Eukaryota</taxon>
        <taxon>Metazoa</taxon>
        <taxon>Ecdysozoa</taxon>
        <taxon>Arthropoda</taxon>
        <taxon>Crustacea</taxon>
        <taxon>Multicrustacea</taxon>
        <taxon>Hexanauplia</taxon>
        <taxon>Copepoda</taxon>
        <taxon>Siphonostomatoida</taxon>
        <taxon>Caligidae</taxon>
        <taxon>Lepeophtheirus</taxon>
    </lineage>
</organism>
<protein>
    <submittedName>
        <fullName evidence="1">Uncharacterized protein</fullName>
    </submittedName>
</protein>
<evidence type="ECO:0000313" key="1">
    <source>
        <dbReference type="EMBL" id="CDW51199.1"/>
    </source>
</evidence>
<proteinExistence type="predicted"/>
<accession>A0A0K2VL69</accession>
<reference evidence="1" key="1">
    <citation type="submission" date="2014-05" db="EMBL/GenBank/DDBJ databases">
        <authorList>
            <person name="Chronopoulou M."/>
        </authorList>
    </citation>
    <scope>NUCLEOTIDE SEQUENCE</scope>
    <source>
        <tissue evidence="1">Whole organism</tissue>
    </source>
</reference>